<dbReference type="EMBL" id="BMSL01000008">
    <property type="protein sequence ID" value="GGS41761.1"/>
    <property type="molecule type" value="Genomic_DNA"/>
</dbReference>
<evidence type="ECO:0000313" key="2">
    <source>
        <dbReference type="EMBL" id="GGS41761.1"/>
    </source>
</evidence>
<protein>
    <submittedName>
        <fullName evidence="2">Uncharacterized protein</fullName>
    </submittedName>
</protein>
<gene>
    <name evidence="2" type="ORF">GCM10010238_34190</name>
</gene>
<dbReference type="Proteomes" id="UP000653493">
    <property type="component" value="Unassembled WGS sequence"/>
</dbReference>
<keyword evidence="3" id="KW-1185">Reference proteome</keyword>
<feature type="compositionally biased region" description="Basic and acidic residues" evidence="1">
    <location>
        <begin position="53"/>
        <end position="64"/>
    </location>
</feature>
<reference evidence="2" key="2">
    <citation type="submission" date="2020-09" db="EMBL/GenBank/DDBJ databases">
        <authorList>
            <person name="Sun Q."/>
            <person name="Ohkuma M."/>
        </authorList>
    </citation>
    <scope>NUCLEOTIDE SEQUENCE</scope>
    <source>
        <strain evidence="2">JCM 4234</strain>
    </source>
</reference>
<feature type="compositionally biased region" description="Basic and acidic residues" evidence="1">
    <location>
        <begin position="7"/>
        <end position="17"/>
    </location>
</feature>
<sequence>MLVPHTHGPDKDNDRRAPRGRRPPSRGRAAFSACSAPSAMAGSSGHSGRRAVQRVDDPDKEHQASRRRKQARRTGSLGAAQLASPCACAGRSSTGRSLLYPRTDTGRSGLRS</sequence>
<reference evidence="2" key="1">
    <citation type="journal article" date="2014" name="Int. J. Syst. Evol. Microbiol.">
        <title>Complete genome sequence of Corynebacterium casei LMG S-19264T (=DSM 44701T), isolated from a smear-ripened cheese.</title>
        <authorList>
            <consortium name="US DOE Joint Genome Institute (JGI-PGF)"/>
            <person name="Walter F."/>
            <person name="Albersmeier A."/>
            <person name="Kalinowski J."/>
            <person name="Ruckert C."/>
        </authorList>
    </citation>
    <scope>NUCLEOTIDE SEQUENCE</scope>
    <source>
        <strain evidence="2">JCM 4234</strain>
    </source>
</reference>
<comment type="caution">
    <text evidence="2">The sequence shown here is derived from an EMBL/GenBank/DDBJ whole genome shotgun (WGS) entry which is preliminary data.</text>
</comment>
<evidence type="ECO:0000313" key="3">
    <source>
        <dbReference type="Proteomes" id="UP000653493"/>
    </source>
</evidence>
<proteinExistence type="predicted"/>
<accession>A0A918LFW2</accession>
<name>A0A918LFW2_STRGD</name>
<evidence type="ECO:0000256" key="1">
    <source>
        <dbReference type="SAM" id="MobiDB-lite"/>
    </source>
</evidence>
<organism evidence="2 3">
    <name type="scientific">Streptomyces griseoviridis</name>
    <dbReference type="NCBI Taxonomy" id="45398"/>
    <lineage>
        <taxon>Bacteria</taxon>
        <taxon>Bacillati</taxon>
        <taxon>Actinomycetota</taxon>
        <taxon>Actinomycetes</taxon>
        <taxon>Kitasatosporales</taxon>
        <taxon>Streptomycetaceae</taxon>
        <taxon>Streptomyces</taxon>
    </lineage>
</organism>
<dbReference type="AlphaFoldDB" id="A0A918LFW2"/>
<feature type="region of interest" description="Disordered" evidence="1">
    <location>
        <begin position="1"/>
        <end position="112"/>
    </location>
</feature>